<dbReference type="Proteomes" id="UP000245202">
    <property type="component" value="Unassembled WGS sequence"/>
</dbReference>
<gene>
    <name evidence="2" type="ORF">PAT3040_05999</name>
</gene>
<comment type="caution">
    <text evidence="2">The sequence shown here is derived from an EMBL/GenBank/DDBJ whole genome shotgun (WGS) entry which is preliminary data.</text>
</comment>
<proteinExistence type="predicted"/>
<organism evidence="2 3">
    <name type="scientific">Paenibacillus agaridevorans</name>
    <dbReference type="NCBI Taxonomy" id="171404"/>
    <lineage>
        <taxon>Bacteria</taxon>
        <taxon>Bacillati</taxon>
        <taxon>Bacillota</taxon>
        <taxon>Bacilli</taxon>
        <taxon>Bacillales</taxon>
        <taxon>Paenibacillaceae</taxon>
        <taxon>Paenibacillus</taxon>
    </lineage>
</organism>
<protein>
    <submittedName>
        <fullName evidence="2">Glyoxalase</fullName>
    </submittedName>
</protein>
<reference evidence="2 3" key="1">
    <citation type="submission" date="2017-08" db="EMBL/GenBank/DDBJ databases">
        <title>Substantial Increase in Enzyme Production by Combined Drug-Resistance Mutations in Paenibacillus agaridevorans.</title>
        <authorList>
            <person name="Tanaka Y."/>
            <person name="Funane K."/>
            <person name="Hosaka T."/>
            <person name="Shiwa Y."/>
            <person name="Fujita N."/>
            <person name="Miyazaki T."/>
            <person name="Yoshikawa H."/>
            <person name="Murakami K."/>
            <person name="Kasahara K."/>
            <person name="Inaoka T."/>
            <person name="Hiraga Y."/>
            <person name="Ochi K."/>
        </authorList>
    </citation>
    <scope>NUCLEOTIDE SEQUENCE [LARGE SCALE GENOMIC DNA]</scope>
    <source>
        <strain evidence="2 3">T-3040</strain>
    </source>
</reference>
<dbReference type="InterPro" id="IPR029068">
    <property type="entry name" value="Glyas_Bleomycin-R_OHBP_Dase"/>
</dbReference>
<dbReference type="AlphaFoldDB" id="A0A2R5EXD5"/>
<dbReference type="Gene3D" id="3.10.180.10">
    <property type="entry name" value="2,3-Dihydroxybiphenyl 1,2-Dioxygenase, domain 1"/>
    <property type="match status" value="1"/>
</dbReference>
<dbReference type="SUPFAM" id="SSF54593">
    <property type="entry name" value="Glyoxalase/Bleomycin resistance protein/Dihydroxybiphenyl dioxygenase"/>
    <property type="match status" value="1"/>
</dbReference>
<keyword evidence="3" id="KW-1185">Reference proteome</keyword>
<dbReference type="InterPro" id="IPR037523">
    <property type="entry name" value="VOC_core"/>
</dbReference>
<dbReference type="EMBL" id="BDQX01000390">
    <property type="protein sequence ID" value="GBG11207.1"/>
    <property type="molecule type" value="Genomic_DNA"/>
</dbReference>
<evidence type="ECO:0000259" key="1">
    <source>
        <dbReference type="PROSITE" id="PS51819"/>
    </source>
</evidence>
<dbReference type="RefSeq" id="WP_108995548.1">
    <property type="nucleotide sequence ID" value="NZ_BDQX01000390.1"/>
</dbReference>
<dbReference type="Pfam" id="PF00903">
    <property type="entry name" value="Glyoxalase"/>
    <property type="match status" value="1"/>
</dbReference>
<name>A0A2R5EXD5_9BACL</name>
<evidence type="ECO:0000313" key="2">
    <source>
        <dbReference type="EMBL" id="GBG11207.1"/>
    </source>
</evidence>
<accession>A0A2R5EXD5</accession>
<dbReference type="InterPro" id="IPR004360">
    <property type="entry name" value="Glyas_Fos-R_dOase_dom"/>
</dbReference>
<feature type="domain" description="VOC" evidence="1">
    <location>
        <begin position="2"/>
        <end position="115"/>
    </location>
</feature>
<evidence type="ECO:0000313" key="3">
    <source>
        <dbReference type="Proteomes" id="UP000245202"/>
    </source>
</evidence>
<sequence>MKVKRIVANINTKDIAAAKTFYQDVLGLDLMMDHGWIRTYGSNEEMSVQISIASQGGSETPSPELSIEVDNADAALEGMKRAGFPIEYGPVDEPWGVRRFYVRDPFGKLINILAHKQG</sequence>
<dbReference type="PROSITE" id="PS51819">
    <property type="entry name" value="VOC"/>
    <property type="match status" value="1"/>
</dbReference>